<evidence type="ECO:0008006" key="4">
    <source>
        <dbReference type="Google" id="ProtNLM"/>
    </source>
</evidence>
<sequence>MSKEKLGNLNAHVKKMDEIYFRGDSRDPKEIFEFGFQRKGGTYDYYQQHKKTIEPSMRPRDDIEPASAVCVTANMDCAPIFPIEFDKPNSETWIYIVQGSNMFETHAHQESYLKFAQELAVRDIPSGDVICAIKCQRFMNVHPNMQKFSYAAGMHYQLTGDIIWNPKLQNEVETDAKKERKQKIINYVEERKNKYIECPIPRKEADWQHPRTMNDGRPLSQLTEHEHQDYVALVEFYQHMSQGKQEEAFTVLNNCSNINQPIPGTKVKPLEYALSTMEQLERLDQYFSEVTKKRDGMFGLAFSTEQKDHIKTLKNCYMEIVKNNPKAVQEKVKQDINNPDSLINCHREVLGFGSTQTTKDLKSALKKIKESEENSMDCCPPSSASRP</sequence>
<dbReference type="EMBL" id="CP119078">
    <property type="protein sequence ID" value="WED41991.1"/>
    <property type="molecule type" value="Genomic_DNA"/>
</dbReference>
<accession>A0ABY8ART3</accession>
<reference evidence="2 3" key="1">
    <citation type="submission" date="2023-02" db="EMBL/GenBank/DDBJ databases">
        <title>Genome Sequence of L. cardiaca H63T.</title>
        <authorList>
            <person name="Lopez A.E."/>
            <person name="Cianciotto N.P."/>
        </authorList>
    </citation>
    <scope>NUCLEOTIDE SEQUENCE [LARGE SCALE GENOMIC DNA]</scope>
    <source>
        <strain evidence="2 3">H63</strain>
    </source>
</reference>
<protein>
    <recommendedName>
        <fullName evidence="4">Dot/Icm T4SS effector</fullName>
    </recommendedName>
</protein>
<keyword evidence="3" id="KW-1185">Reference proteome</keyword>
<dbReference type="SUPFAM" id="SSF56399">
    <property type="entry name" value="ADP-ribosylation"/>
    <property type="match status" value="1"/>
</dbReference>
<dbReference type="Proteomes" id="UP001222087">
    <property type="component" value="Chromosome"/>
</dbReference>
<name>A0ABY8ART3_9GAMM</name>
<evidence type="ECO:0000256" key="1">
    <source>
        <dbReference type="SAM" id="MobiDB-lite"/>
    </source>
</evidence>
<dbReference type="Gene3D" id="3.90.210.10">
    <property type="entry name" value="Heat-Labile Enterotoxin, subunit A"/>
    <property type="match status" value="1"/>
</dbReference>
<proteinExistence type="predicted"/>
<gene>
    <name evidence="2" type="ORF">PXX05_08585</name>
</gene>
<dbReference type="RefSeq" id="WP_275087815.1">
    <property type="nucleotide sequence ID" value="NZ_CP119078.1"/>
</dbReference>
<feature type="region of interest" description="Disordered" evidence="1">
    <location>
        <begin position="367"/>
        <end position="387"/>
    </location>
</feature>
<evidence type="ECO:0000313" key="3">
    <source>
        <dbReference type="Proteomes" id="UP001222087"/>
    </source>
</evidence>
<evidence type="ECO:0000313" key="2">
    <source>
        <dbReference type="EMBL" id="WED41991.1"/>
    </source>
</evidence>
<organism evidence="2 3">
    <name type="scientific">Legionella cardiaca</name>
    <dbReference type="NCBI Taxonomy" id="1071983"/>
    <lineage>
        <taxon>Bacteria</taxon>
        <taxon>Pseudomonadati</taxon>
        <taxon>Pseudomonadota</taxon>
        <taxon>Gammaproteobacteria</taxon>
        <taxon>Legionellales</taxon>
        <taxon>Legionellaceae</taxon>
        <taxon>Legionella</taxon>
    </lineage>
</organism>